<dbReference type="EMBL" id="JACCFP010000001">
    <property type="protein sequence ID" value="NYJ03695.1"/>
    <property type="molecule type" value="Genomic_DNA"/>
</dbReference>
<dbReference type="InterPro" id="IPR011778">
    <property type="entry name" value="Hydantoinase/dihydroPyrase"/>
</dbReference>
<dbReference type="CDD" id="cd01314">
    <property type="entry name" value="D-HYD"/>
    <property type="match status" value="1"/>
</dbReference>
<dbReference type="GO" id="GO:0005829">
    <property type="term" value="C:cytosol"/>
    <property type="evidence" value="ECO:0007669"/>
    <property type="project" value="TreeGrafter"/>
</dbReference>
<organism evidence="7 8">
    <name type="scientific">Nocardioides thalensis</name>
    <dbReference type="NCBI Taxonomy" id="1914755"/>
    <lineage>
        <taxon>Bacteria</taxon>
        <taxon>Bacillati</taxon>
        <taxon>Actinomycetota</taxon>
        <taxon>Actinomycetes</taxon>
        <taxon>Propionibacteriales</taxon>
        <taxon>Nocardioidaceae</taxon>
        <taxon>Nocardioides</taxon>
    </lineage>
</organism>
<dbReference type="AlphaFoldDB" id="A0A853C755"/>
<dbReference type="EC" id="3.5.2.2" evidence="7"/>
<dbReference type="InterPro" id="IPR032466">
    <property type="entry name" value="Metal_Hydrolase"/>
</dbReference>
<gene>
    <name evidence="7" type="ORF">HNR19_004393</name>
</gene>
<evidence type="ECO:0000256" key="5">
    <source>
        <dbReference type="PIRSR" id="PIRSR611778-50"/>
    </source>
</evidence>
<evidence type="ECO:0000256" key="4">
    <source>
        <dbReference type="ARBA" id="ARBA00022801"/>
    </source>
</evidence>
<comment type="cofactor">
    <cofactor evidence="1">
        <name>Zn(2+)</name>
        <dbReference type="ChEBI" id="CHEBI:29105"/>
    </cofactor>
</comment>
<feature type="domain" description="Amidohydrolase-related" evidence="6">
    <location>
        <begin position="58"/>
        <end position="454"/>
    </location>
</feature>
<comment type="PTM">
    <text evidence="5">Carbamylation allows a single lysine to coordinate two divalent metal cations.</text>
</comment>
<dbReference type="FunFam" id="3.20.20.140:FF:000037">
    <property type="entry name" value="Dihydropyrimidinase"/>
    <property type="match status" value="1"/>
</dbReference>
<dbReference type="Proteomes" id="UP000530424">
    <property type="component" value="Unassembled WGS sequence"/>
</dbReference>
<dbReference type="Pfam" id="PF01979">
    <property type="entry name" value="Amidohydro_1"/>
    <property type="match status" value="1"/>
</dbReference>
<dbReference type="SUPFAM" id="SSF51556">
    <property type="entry name" value="Metallo-dependent hydrolases"/>
    <property type="match status" value="1"/>
</dbReference>
<proteinExistence type="inferred from homology"/>
<feature type="modified residue" description="N6-carboxylysine" evidence="5">
    <location>
        <position position="158"/>
    </location>
</feature>
<dbReference type="Gene3D" id="3.20.20.140">
    <property type="entry name" value="Metal-dependent hydrolases"/>
    <property type="match status" value="1"/>
</dbReference>
<reference evidence="7 8" key="1">
    <citation type="submission" date="2020-07" db="EMBL/GenBank/DDBJ databases">
        <title>Sequencing the genomes of 1000 actinobacteria strains.</title>
        <authorList>
            <person name="Klenk H.-P."/>
        </authorList>
    </citation>
    <scope>NUCLEOTIDE SEQUENCE [LARGE SCALE GENOMIC DNA]</scope>
    <source>
        <strain evidence="7 8">DSM 103833</strain>
    </source>
</reference>
<dbReference type="NCBIfam" id="TIGR02033">
    <property type="entry name" value="D-hydantoinase"/>
    <property type="match status" value="1"/>
</dbReference>
<dbReference type="GO" id="GO:0046872">
    <property type="term" value="F:metal ion binding"/>
    <property type="evidence" value="ECO:0007669"/>
    <property type="project" value="UniProtKB-KW"/>
</dbReference>
<evidence type="ECO:0000313" key="7">
    <source>
        <dbReference type="EMBL" id="NYJ03695.1"/>
    </source>
</evidence>
<name>A0A853C755_9ACTN</name>
<evidence type="ECO:0000313" key="8">
    <source>
        <dbReference type="Proteomes" id="UP000530424"/>
    </source>
</evidence>
<comment type="caution">
    <text evidence="7">The sequence shown here is derived from an EMBL/GenBank/DDBJ whole genome shotgun (WGS) entry which is preliminary data.</text>
</comment>
<evidence type="ECO:0000256" key="1">
    <source>
        <dbReference type="ARBA" id="ARBA00001947"/>
    </source>
</evidence>
<sequence>MSTLLIKGGTVVNATGTVTADVLVDGETIAAVLEPGSTLLGSDLASSVDTVIDATGKLVIPGGIDAHTHMQLPFGGTFASDTFETGTVAAAWGGTTSIIDFAVQKYGERVEDGLAHWHELAGGNCAVDYGFHQIIGGVDDESLKAMENLVDEGITSYKMFMAYPGVFYSDDAQILRAMQKAREMGLLTMMHAENGPAIDVLAAQLAESGKTAPYFHGIARAWQMEEEATHRAIMLADLTDAPLYIVHMSAKQAVQQVAWARDNGKNVFGETCPQYLYLSLEKQLGAKSDEWGDFEGAKWVCSTPLRSEEEGHLEAMWQGLRTNDLQMVSTDHCPFCMKDQKELGKDDFRAIPNGIGSIEHRVDLLYQGVVDGRISLPRWVELISTTPARMFGLYGKKGVIQPGADADIVVYDPNGHTSIGYGEGKKHHMNMDHSAWEGFEIDGHVDVTISRGTVLVENGEFKGTVGHGQFLKRDLTQYLT</sequence>
<protein>
    <submittedName>
        <fullName evidence="7">Dihydropyrimidinase</fullName>
        <ecNumber evidence="7">3.5.2.2</ecNumber>
    </submittedName>
</protein>
<accession>A0A853C755</accession>
<dbReference type="PANTHER" id="PTHR11647:SF1">
    <property type="entry name" value="COLLAPSIN RESPONSE MEDIATOR PROTEIN"/>
    <property type="match status" value="1"/>
</dbReference>
<keyword evidence="4 7" id="KW-0378">Hydrolase</keyword>
<evidence type="ECO:0000259" key="6">
    <source>
        <dbReference type="Pfam" id="PF01979"/>
    </source>
</evidence>
<dbReference type="PANTHER" id="PTHR11647">
    <property type="entry name" value="HYDRANTOINASE/DIHYDROPYRIMIDINASE FAMILY MEMBER"/>
    <property type="match status" value="1"/>
</dbReference>
<dbReference type="InterPro" id="IPR006680">
    <property type="entry name" value="Amidohydro-rel"/>
</dbReference>
<comment type="similarity">
    <text evidence="2">Belongs to the metallo-dependent hydrolases superfamily. Hydantoinase/dihydropyrimidinase family.</text>
</comment>
<keyword evidence="3" id="KW-0479">Metal-binding</keyword>
<dbReference type="Gene3D" id="2.30.40.10">
    <property type="entry name" value="Urease, subunit C, domain 1"/>
    <property type="match status" value="1"/>
</dbReference>
<evidence type="ECO:0000256" key="3">
    <source>
        <dbReference type="ARBA" id="ARBA00022723"/>
    </source>
</evidence>
<dbReference type="SUPFAM" id="SSF51338">
    <property type="entry name" value="Composite domain of metallo-dependent hydrolases"/>
    <property type="match status" value="2"/>
</dbReference>
<evidence type="ECO:0000256" key="2">
    <source>
        <dbReference type="ARBA" id="ARBA00008829"/>
    </source>
</evidence>
<dbReference type="GO" id="GO:0004157">
    <property type="term" value="F:dihydropyrimidinase activity"/>
    <property type="evidence" value="ECO:0007669"/>
    <property type="project" value="UniProtKB-EC"/>
</dbReference>
<dbReference type="RefSeq" id="WP_179669966.1">
    <property type="nucleotide sequence ID" value="NZ_JACCFP010000001.1"/>
</dbReference>
<keyword evidence="8" id="KW-1185">Reference proteome</keyword>
<dbReference type="InterPro" id="IPR011059">
    <property type="entry name" value="Metal-dep_hydrolase_composite"/>
</dbReference>
<dbReference type="InterPro" id="IPR050378">
    <property type="entry name" value="Metallo-dep_Hydrolases_sf"/>
</dbReference>